<name>A0A432W1Q3_9GAMM</name>
<keyword evidence="5" id="KW-1185">Reference proteome</keyword>
<proteinExistence type="predicted"/>
<dbReference type="Proteomes" id="UP000288395">
    <property type="component" value="Unassembled WGS sequence"/>
</dbReference>
<evidence type="ECO:0000256" key="2">
    <source>
        <dbReference type="SAM" id="SignalP"/>
    </source>
</evidence>
<evidence type="ECO:0000313" key="5">
    <source>
        <dbReference type="Proteomes" id="UP000288395"/>
    </source>
</evidence>
<evidence type="ECO:0000259" key="3">
    <source>
        <dbReference type="Pfam" id="PF13767"/>
    </source>
</evidence>
<dbReference type="InterPro" id="IPR025433">
    <property type="entry name" value="DUF4168"/>
</dbReference>
<feature type="coiled-coil region" evidence="1">
    <location>
        <begin position="21"/>
        <end position="89"/>
    </location>
</feature>
<gene>
    <name evidence="4" type="ORF">CWE08_00110</name>
</gene>
<dbReference type="OrthoDB" id="5784954at2"/>
<dbReference type="RefSeq" id="WP_126764636.1">
    <property type="nucleotide sequence ID" value="NZ_PIPJ01000001.1"/>
</dbReference>
<feature type="chain" id="PRO_5019267965" description="DUF4168 domain-containing protein" evidence="2">
    <location>
        <begin position="23"/>
        <end position="129"/>
    </location>
</feature>
<reference evidence="5" key="1">
    <citation type="journal article" date="2018" name="Front. Microbiol.">
        <title>Genome-Based Analysis Reveals the Taxonomy and Diversity of the Family Idiomarinaceae.</title>
        <authorList>
            <person name="Liu Y."/>
            <person name="Lai Q."/>
            <person name="Shao Z."/>
        </authorList>
    </citation>
    <scope>NUCLEOTIDE SEQUENCE [LARGE SCALE GENOMIC DNA]</scope>
    <source>
        <strain evidence="5">GBPy7</strain>
    </source>
</reference>
<dbReference type="AlphaFoldDB" id="A0A432W1Q3"/>
<sequence>MLKRTFVLSAVAAAMFSMPALAQDEDARAYAQQQMEEMANQPITDEQLEMFVVAIDHIERINNEFVEALENVETQEEAQQLQMNAQQEMVASVEDSGLTVEEYNAMAYRLQNDPEIQEKVEEMRESDDA</sequence>
<keyword evidence="1" id="KW-0175">Coiled coil</keyword>
<comment type="caution">
    <text evidence="4">The sequence shown here is derived from an EMBL/GenBank/DDBJ whole genome shotgun (WGS) entry which is preliminary data.</text>
</comment>
<dbReference type="EMBL" id="PIPJ01000001">
    <property type="protein sequence ID" value="RUO23093.1"/>
    <property type="molecule type" value="Genomic_DNA"/>
</dbReference>
<protein>
    <recommendedName>
        <fullName evidence="3">DUF4168 domain-containing protein</fullName>
    </recommendedName>
</protein>
<feature type="domain" description="DUF4168" evidence="3">
    <location>
        <begin position="45"/>
        <end position="120"/>
    </location>
</feature>
<dbReference type="Pfam" id="PF13767">
    <property type="entry name" value="DUF4168"/>
    <property type="match status" value="1"/>
</dbReference>
<organism evidence="4 5">
    <name type="scientific">Aliidiomarina iranensis</name>
    <dbReference type="NCBI Taxonomy" id="1434071"/>
    <lineage>
        <taxon>Bacteria</taxon>
        <taxon>Pseudomonadati</taxon>
        <taxon>Pseudomonadota</taxon>
        <taxon>Gammaproteobacteria</taxon>
        <taxon>Alteromonadales</taxon>
        <taxon>Idiomarinaceae</taxon>
        <taxon>Aliidiomarina</taxon>
    </lineage>
</organism>
<keyword evidence="2" id="KW-0732">Signal</keyword>
<accession>A0A432W1Q3</accession>
<evidence type="ECO:0000256" key="1">
    <source>
        <dbReference type="SAM" id="Coils"/>
    </source>
</evidence>
<feature type="signal peptide" evidence="2">
    <location>
        <begin position="1"/>
        <end position="22"/>
    </location>
</feature>
<evidence type="ECO:0000313" key="4">
    <source>
        <dbReference type="EMBL" id="RUO23093.1"/>
    </source>
</evidence>